<evidence type="ECO:0000313" key="2">
    <source>
        <dbReference type="EMBL" id="RST93028.1"/>
    </source>
</evidence>
<comment type="caution">
    <text evidence="2">The sequence shown here is derived from an EMBL/GenBank/DDBJ whole genome shotgun (WGS) entry which is preliminary data.</text>
</comment>
<evidence type="ECO:0000259" key="1">
    <source>
        <dbReference type="Pfam" id="PF13649"/>
    </source>
</evidence>
<dbReference type="InterPro" id="IPR041698">
    <property type="entry name" value="Methyltransf_25"/>
</dbReference>
<keyword evidence="2" id="KW-0489">Methyltransferase</keyword>
<keyword evidence="2" id="KW-0808">Transferase</keyword>
<sequence length="255" mass="29196">MFNPYGPLCTEVYELTKPIGAALNGDIDYYEERLGATSGLILEVGVGSGRLLIPLLEAGYHLHGIDQSLDMLTRCRQHCQSRGLDIELFHDRIENCQLPYRYDAIIIPTSTFCLFPTEEVALEVLKNCFRHLVPGGRLILDLDLPFYPELGELTTTVHPVSETSGITLESKMVEIDWLHQHTVSHLKYEKWTNGALIATELQELRLRWYGLTEFQMLLQETGFERISLSADYEFKERPTSSNQTITFECHKKKED</sequence>
<dbReference type="RefSeq" id="WP_126781489.1">
    <property type="nucleotide sequence ID" value="NZ_NGJU01000020.1"/>
</dbReference>
<accession>A0A429ZH33</accession>
<dbReference type="EMBL" id="NGJU01000020">
    <property type="protein sequence ID" value="RST93028.1"/>
    <property type="molecule type" value="Genomic_DNA"/>
</dbReference>
<dbReference type="GeneID" id="98569094"/>
<protein>
    <submittedName>
        <fullName evidence="2">SAM-dependent methyltransferase</fullName>
    </submittedName>
</protein>
<dbReference type="GO" id="GO:0008168">
    <property type="term" value="F:methyltransferase activity"/>
    <property type="evidence" value="ECO:0007669"/>
    <property type="project" value="UniProtKB-KW"/>
</dbReference>
<name>A0A429ZH33_9ENTE</name>
<dbReference type="InterPro" id="IPR029063">
    <property type="entry name" value="SAM-dependent_MTases_sf"/>
</dbReference>
<dbReference type="PANTHER" id="PTHR43591">
    <property type="entry name" value="METHYLTRANSFERASE"/>
    <property type="match status" value="1"/>
</dbReference>
<reference evidence="2 3" key="1">
    <citation type="submission" date="2017-05" db="EMBL/GenBank/DDBJ databases">
        <title>Vagococcus spp. assemblies.</title>
        <authorList>
            <person name="Gulvik C.A."/>
        </authorList>
    </citation>
    <scope>NUCLEOTIDE SEQUENCE [LARGE SCALE GENOMIC DNA]</scope>
    <source>
        <strain evidence="2 3">NCFB 2777</strain>
    </source>
</reference>
<dbReference type="CDD" id="cd02440">
    <property type="entry name" value="AdoMet_MTases"/>
    <property type="match status" value="1"/>
</dbReference>
<dbReference type="AlphaFoldDB" id="A0A429ZH33"/>
<feature type="domain" description="Methyltransferase" evidence="1">
    <location>
        <begin position="41"/>
        <end position="136"/>
    </location>
</feature>
<dbReference type="GO" id="GO:0032259">
    <property type="term" value="P:methylation"/>
    <property type="evidence" value="ECO:0007669"/>
    <property type="project" value="UniProtKB-KW"/>
</dbReference>
<dbReference type="OrthoDB" id="9804312at2"/>
<evidence type="ECO:0000313" key="3">
    <source>
        <dbReference type="Proteomes" id="UP000287239"/>
    </source>
</evidence>
<dbReference type="Gene3D" id="3.40.50.150">
    <property type="entry name" value="Vaccinia Virus protein VP39"/>
    <property type="match status" value="1"/>
</dbReference>
<organism evidence="2 3">
    <name type="scientific">Vagococcus salmoninarum</name>
    <dbReference type="NCBI Taxonomy" id="2739"/>
    <lineage>
        <taxon>Bacteria</taxon>
        <taxon>Bacillati</taxon>
        <taxon>Bacillota</taxon>
        <taxon>Bacilli</taxon>
        <taxon>Lactobacillales</taxon>
        <taxon>Enterococcaceae</taxon>
        <taxon>Vagococcus</taxon>
    </lineage>
</organism>
<keyword evidence="3" id="KW-1185">Reference proteome</keyword>
<dbReference type="SUPFAM" id="SSF53335">
    <property type="entry name" value="S-adenosyl-L-methionine-dependent methyltransferases"/>
    <property type="match status" value="1"/>
</dbReference>
<dbReference type="Pfam" id="PF13649">
    <property type="entry name" value="Methyltransf_25"/>
    <property type="match status" value="1"/>
</dbReference>
<dbReference type="Proteomes" id="UP000287239">
    <property type="component" value="Unassembled WGS sequence"/>
</dbReference>
<proteinExistence type="predicted"/>
<gene>
    <name evidence="2" type="ORF">CBF35_12160</name>
</gene>
<dbReference type="Gene3D" id="2.20.25.110">
    <property type="entry name" value="S-adenosyl-L-methionine-dependent methyltransferases"/>
    <property type="match status" value="1"/>
</dbReference>